<protein>
    <recommendedName>
        <fullName evidence="6">Ribonuclease VapC</fullName>
        <shortName evidence="6">RNase VapC</shortName>
        <ecNumber evidence="6">3.1.-.-</ecNumber>
    </recommendedName>
    <alternativeName>
        <fullName evidence="6">Toxin VapC</fullName>
    </alternativeName>
</protein>
<proteinExistence type="inferred from homology"/>
<evidence type="ECO:0000256" key="2">
    <source>
        <dbReference type="ARBA" id="ARBA00022722"/>
    </source>
</evidence>
<dbReference type="Gene3D" id="3.40.50.1010">
    <property type="entry name" value="5'-nuclease"/>
    <property type="match status" value="1"/>
</dbReference>
<dbReference type="RefSeq" id="WP_143986393.1">
    <property type="nucleotide sequence ID" value="NZ_CP041692.1"/>
</dbReference>
<dbReference type="Proteomes" id="UP000319263">
    <property type="component" value="Chromosome"/>
</dbReference>
<keyword evidence="4 6" id="KW-0378">Hydrolase</keyword>
<comment type="function">
    <text evidence="6">Toxic component of a toxin-antitoxin (TA) system. An RNase.</text>
</comment>
<dbReference type="InterPro" id="IPR029060">
    <property type="entry name" value="PIN-like_dom_sf"/>
</dbReference>
<keyword evidence="6" id="KW-0800">Toxin</keyword>
<comment type="cofactor">
    <cofactor evidence="6">
        <name>Mg(2+)</name>
        <dbReference type="ChEBI" id="CHEBI:18420"/>
    </cofactor>
</comment>
<dbReference type="InterPro" id="IPR002716">
    <property type="entry name" value="PIN_dom"/>
</dbReference>
<dbReference type="Pfam" id="PF01850">
    <property type="entry name" value="PIN"/>
    <property type="match status" value="1"/>
</dbReference>
<dbReference type="InterPro" id="IPR022907">
    <property type="entry name" value="VapC_family"/>
</dbReference>
<dbReference type="KEGG" id="mik:FOE78_11400"/>
<evidence type="ECO:0000313" key="9">
    <source>
        <dbReference type="Proteomes" id="UP000319263"/>
    </source>
</evidence>
<dbReference type="SUPFAM" id="SSF88723">
    <property type="entry name" value="PIN domain-like"/>
    <property type="match status" value="1"/>
</dbReference>
<sequence>MIVDTSAVIAILFFEPEADEFFDHLASERAVMSAASYVECSVVTDRATTDRFRRPVNPSDLRAYTRRAVDRIVTDLDILISPVTREQADLARTAHRLYGAGSGSPARLNFGDCFSYALAKDTDQPLLYKGTDFDHTDVRIFRR</sequence>
<dbReference type="GO" id="GO:0090729">
    <property type="term" value="F:toxin activity"/>
    <property type="evidence" value="ECO:0007669"/>
    <property type="project" value="UniProtKB-KW"/>
</dbReference>
<feature type="binding site" evidence="6">
    <location>
        <position position="112"/>
    </location>
    <ligand>
        <name>Mg(2+)</name>
        <dbReference type="ChEBI" id="CHEBI:18420"/>
    </ligand>
</feature>
<evidence type="ECO:0000259" key="7">
    <source>
        <dbReference type="Pfam" id="PF01850"/>
    </source>
</evidence>
<keyword evidence="5 6" id="KW-0460">Magnesium</keyword>
<evidence type="ECO:0000256" key="1">
    <source>
        <dbReference type="ARBA" id="ARBA00022649"/>
    </source>
</evidence>
<dbReference type="HAMAP" id="MF_00265">
    <property type="entry name" value="VapC_Nob1"/>
    <property type="match status" value="1"/>
</dbReference>
<evidence type="ECO:0000256" key="3">
    <source>
        <dbReference type="ARBA" id="ARBA00022723"/>
    </source>
</evidence>
<accession>A0A516PZ44</accession>
<dbReference type="GO" id="GO:0000287">
    <property type="term" value="F:magnesium ion binding"/>
    <property type="evidence" value="ECO:0007669"/>
    <property type="project" value="UniProtKB-UniRule"/>
</dbReference>
<feature type="binding site" evidence="6">
    <location>
        <position position="4"/>
    </location>
    <ligand>
        <name>Mg(2+)</name>
        <dbReference type="ChEBI" id="CHEBI:18420"/>
    </ligand>
</feature>
<dbReference type="AlphaFoldDB" id="A0A516PZ44"/>
<reference evidence="8 9" key="1">
    <citation type="submission" date="2019-07" db="EMBL/GenBank/DDBJ databases">
        <title>Microlunatus dokdonensis sp. nov. isolated from the rhizospheric soil of the wild plant Elymus tsukushiensis.</title>
        <authorList>
            <person name="Ghim S.-Y."/>
            <person name="Hwang Y.-J."/>
            <person name="Son J.-S."/>
            <person name="Shin J.-H."/>
        </authorList>
    </citation>
    <scope>NUCLEOTIDE SEQUENCE [LARGE SCALE GENOMIC DNA]</scope>
    <source>
        <strain evidence="8 9">KUDC0627</strain>
    </source>
</reference>
<dbReference type="EMBL" id="CP041692">
    <property type="protein sequence ID" value="QDP96427.1"/>
    <property type="molecule type" value="Genomic_DNA"/>
</dbReference>
<dbReference type="GO" id="GO:0016787">
    <property type="term" value="F:hydrolase activity"/>
    <property type="evidence" value="ECO:0007669"/>
    <property type="project" value="UniProtKB-KW"/>
</dbReference>
<keyword evidence="1 6" id="KW-1277">Toxin-antitoxin system</keyword>
<dbReference type="OrthoDB" id="32625at2"/>
<keyword evidence="2 6" id="KW-0540">Nuclease</keyword>
<keyword evidence="9" id="KW-1185">Reference proteome</keyword>
<dbReference type="EC" id="3.1.-.-" evidence="6"/>
<organism evidence="8 9">
    <name type="scientific">Microlunatus elymi</name>
    <dbReference type="NCBI Taxonomy" id="2596828"/>
    <lineage>
        <taxon>Bacteria</taxon>
        <taxon>Bacillati</taxon>
        <taxon>Actinomycetota</taxon>
        <taxon>Actinomycetes</taxon>
        <taxon>Propionibacteriales</taxon>
        <taxon>Propionibacteriaceae</taxon>
        <taxon>Microlunatus</taxon>
    </lineage>
</organism>
<dbReference type="CDD" id="cd09871">
    <property type="entry name" value="PIN_MtVapC28-VapC30-like"/>
    <property type="match status" value="1"/>
</dbReference>
<gene>
    <name evidence="6" type="primary">vapC</name>
    <name evidence="8" type="ORF">FOE78_11400</name>
</gene>
<evidence type="ECO:0000256" key="5">
    <source>
        <dbReference type="ARBA" id="ARBA00022842"/>
    </source>
</evidence>
<dbReference type="GO" id="GO:0004540">
    <property type="term" value="F:RNA nuclease activity"/>
    <property type="evidence" value="ECO:0007669"/>
    <property type="project" value="InterPro"/>
</dbReference>
<name>A0A516PZ44_9ACTN</name>
<evidence type="ECO:0000313" key="8">
    <source>
        <dbReference type="EMBL" id="QDP96427.1"/>
    </source>
</evidence>
<evidence type="ECO:0000256" key="6">
    <source>
        <dbReference type="HAMAP-Rule" id="MF_00265"/>
    </source>
</evidence>
<feature type="domain" description="PIN" evidence="7">
    <location>
        <begin position="1"/>
        <end position="137"/>
    </location>
</feature>
<keyword evidence="3 6" id="KW-0479">Metal-binding</keyword>
<comment type="similarity">
    <text evidence="6">Belongs to the PINc/VapC protein family.</text>
</comment>
<evidence type="ECO:0000256" key="4">
    <source>
        <dbReference type="ARBA" id="ARBA00022801"/>
    </source>
</evidence>